<name>A0ABY0BTJ7_9GAMM</name>
<feature type="domain" description="Type II secretion system protein GspF" evidence="9">
    <location>
        <begin position="102"/>
        <end position="225"/>
    </location>
</feature>
<keyword evidence="4" id="KW-0997">Cell inner membrane</keyword>
<comment type="caution">
    <text evidence="10">The sequence shown here is derived from an EMBL/GenBank/DDBJ whole genome shotgun (WGS) entry which is preliminary data.</text>
</comment>
<evidence type="ECO:0000313" key="11">
    <source>
        <dbReference type="Proteomes" id="UP000287865"/>
    </source>
</evidence>
<dbReference type="Gene3D" id="1.20.81.30">
    <property type="entry name" value="Type II secretion system (T2SS), domain F"/>
    <property type="match status" value="2"/>
</dbReference>
<evidence type="ECO:0000256" key="6">
    <source>
        <dbReference type="ARBA" id="ARBA00022989"/>
    </source>
</evidence>
<evidence type="ECO:0000256" key="5">
    <source>
        <dbReference type="ARBA" id="ARBA00022692"/>
    </source>
</evidence>
<dbReference type="PANTHER" id="PTHR30012">
    <property type="entry name" value="GENERAL SECRETION PATHWAY PROTEIN"/>
    <property type="match status" value="1"/>
</dbReference>
<keyword evidence="11" id="KW-1185">Reference proteome</keyword>
<feature type="transmembrane region" description="Helical" evidence="8">
    <location>
        <begin position="201"/>
        <end position="224"/>
    </location>
</feature>
<comment type="similarity">
    <text evidence="2">Belongs to the GSP F family.</text>
</comment>
<feature type="transmembrane region" description="Helical" evidence="8">
    <location>
        <begin position="257"/>
        <end position="275"/>
    </location>
</feature>
<evidence type="ECO:0000313" key="10">
    <source>
        <dbReference type="EMBL" id="RUO27558.1"/>
    </source>
</evidence>
<evidence type="ECO:0000256" key="7">
    <source>
        <dbReference type="ARBA" id="ARBA00023136"/>
    </source>
</evidence>
<dbReference type="PANTHER" id="PTHR30012:SF7">
    <property type="entry name" value="PROTEIN TRANSPORT PROTEIN HOFC HOMOLOG"/>
    <property type="match status" value="1"/>
</dbReference>
<comment type="subcellular location">
    <subcellularLocation>
        <location evidence="1">Cell inner membrane</location>
        <topology evidence="1">Multi-pass membrane protein</topology>
    </subcellularLocation>
</comment>
<keyword evidence="3" id="KW-1003">Cell membrane</keyword>
<evidence type="ECO:0000256" key="2">
    <source>
        <dbReference type="ARBA" id="ARBA00005745"/>
    </source>
</evidence>
<proteinExistence type="inferred from homology"/>
<keyword evidence="5 8" id="KW-0812">Transmembrane</keyword>
<dbReference type="PRINTS" id="PR00812">
    <property type="entry name" value="BCTERIALGSPF"/>
</dbReference>
<evidence type="ECO:0000256" key="8">
    <source>
        <dbReference type="SAM" id="Phobius"/>
    </source>
</evidence>
<feature type="transmembrane region" description="Helical" evidence="8">
    <location>
        <begin position="409"/>
        <end position="429"/>
    </location>
</feature>
<gene>
    <name evidence="10" type="ORF">CWE07_02710</name>
</gene>
<dbReference type="Pfam" id="PF00482">
    <property type="entry name" value="T2SSF"/>
    <property type="match status" value="2"/>
</dbReference>
<keyword evidence="6 8" id="KW-1133">Transmembrane helix</keyword>
<evidence type="ECO:0000259" key="9">
    <source>
        <dbReference type="Pfam" id="PF00482"/>
    </source>
</evidence>
<dbReference type="InterPro" id="IPR003004">
    <property type="entry name" value="GspF/PilC"/>
</dbReference>
<dbReference type="Proteomes" id="UP000287865">
    <property type="component" value="Unassembled WGS sequence"/>
</dbReference>
<organism evidence="10 11">
    <name type="scientific">Aliidiomarina maris</name>
    <dbReference type="NCBI Taxonomy" id="531312"/>
    <lineage>
        <taxon>Bacteria</taxon>
        <taxon>Pseudomonadati</taxon>
        <taxon>Pseudomonadota</taxon>
        <taxon>Gammaproteobacteria</taxon>
        <taxon>Alteromonadales</taxon>
        <taxon>Idiomarinaceae</taxon>
        <taxon>Aliidiomarina</taxon>
    </lineage>
</organism>
<keyword evidence="7 8" id="KW-0472">Membrane</keyword>
<accession>A0ABY0BTJ7</accession>
<sequence length="437" mass="49144">MRPVVAKPHWQKQKRGIAAPLKAARCPLMPAKFNLQQYWQSFHAWHWRGQSRQGLKLRGVAFSPPAILRLNLWQQGIVLKRTRHVRQRALYGQRLQQWQLDFTKAWLSLLKAGIPQLEALSLLQQQAQHAQVARWLTRISQRLHAGVPLHQSLAQSGAGFSHQYCRLVEVGENSGSLSQILQRIVSQSELRIAQRRALKKALTYPMVVLGVAALVVVAMLYFVVPQFVAMYQQMNAEIPAATALLIRTAEQLQQGSTWALLSLPIAVLLLIPWLLRSALNSAQLSRWVYRLPYLGAYLARSHVLHDMATLQLAYASAMPLTDACQLTARSAPSALMRQHWQQCGRLLASGSSLDEILQQHPLMPEDAIRHVRIGEQSGRLLEQLEQLIATWQQRADDAQGRYLKALEPAFLLLTGGLTAGILMALYIPLFQLGQLVG</sequence>
<reference evidence="10 11" key="1">
    <citation type="journal article" date="2018" name="Front. Microbiol.">
        <title>Genome-Based Analysis Reveals the Taxonomy and Diversity of the Family Idiomarinaceae.</title>
        <authorList>
            <person name="Liu Y."/>
            <person name="Lai Q."/>
            <person name="Shao Z."/>
        </authorList>
    </citation>
    <scope>NUCLEOTIDE SEQUENCE [LARGE SCALE GENOMIC DNA]</scope>
    <source>
        <strain evidence="10 11">CF12-14</strain>
    </source>
</reference>
<evidence type="ECO:0000256" key="4">
    <source>
        <dbReference type="ARBA" id="ARBA00022519"/>
    </source>
</evidence>
<feature type="domain" description="Type II secretion system protein GspF" evidence="9">
    <location>
        <begin position="312"/>
        <end position="428"/>
    </location>
</feature>
<dbReference type="InterPro" id="IPR042094">
    <property type="entry name" value="T2SS_GspF_sf"/>
</dbReference>
<dbReference type="EMBL" id="PIPK01000002">
    <property type="protein sequence ID" value="RUO27558.1"/>
    <property type="molecule type" value="Genomic_DNA"/>
</dbReference>
<protein>
    <recommendedName>
        <fullName evidence="9">Type II secretion system protein GspF domain-containing protein</fullName>
    </recommendedName>
</protein>
<dbReference type="InterPro" id="IPR018076">
    <property type="entry name" value="T2SS_GspF_dom"/>
</dbReference>
<evidence type="ECO:0000256" key="3">
    <source>
        <dbReference type="ARBA" id="ARBA00022475"/>
    </source>
</evidence>
<evidence type="ECO:0000256" key="1">
    <source>
        <dbReference type="ARBA" id="ARBA00004429"/>
    </source>
</evidence>